<gene>
    <name evidence="10" type="ORF">CLOHYLEM_03948</name>
</gene>
<keyword evidence="11" id="KW-1185">Reference proteome</keyword>
<dbReference type="InterPro" id="IPR004477">
    <property type="entry name" value="ComEC_N"/>
</dbReference>
<evidence type="ECO:0000259" key="8">
    <source>
        <dbReference type="Pfam" id="PF03772"/>
    </source>
</evidence>
<evidence type="ECO:0000256" key="4">
    <source>
        <dbReference type="ARBA" id="ARBA00022989"/>
    </source>
</evidence>
<dbReference type="GO" id="GO:0005886">
    <property type="term" value="C:plasma membrane"/>
    <property type="evidence" value="ECO:0007669"/>
    <property type="project" value="UniProtKB-SubCell"/>
</dbReference>
<feature type="domain" description="Metallo-beta-lactamase" evidence="7">
    <location>
        <begin position="510"/>
        <end position="690"/>
    </location>
</feature>
<dbReference type="eggNOG" id="COG0658">
    <property type="taxonomic scope" value="Bacteria"/>
</dbReference>
<feature type="domain" description="ComEC/Rec2-related protein" evidence="8">
    <location>
        <begin position="168"/>
        <end position="425"/>
    </location>
</feature>
<dbReference type="GO" id="GO:0030420">
    <property type="term" value="P:establishment of competence for transformation"/>
    <property type="evidence" value="ECO:0007669"/>
    <property type="project" value="InterPro"/>
</dbReference>
<dbReference type="InterPro" id="IPR004797">
    <property type="entry name" value="Competence_ComEC/Rec2"/>
</dbReference>
<sequence length="742" mass="82188">MFSVVLTAAVCLGGDRFVKERKITPLMREARSGDSLSITGQVYAIEEKSEYQILYLKNNTVKFQRQMLEESKFIVYDTSKQKVKAGNKAAAEGKVKFFEEPRNPGNFNEKQYYEKQGIHACMWADSMKVTDSRVWKVRDGLFSFRRKWKAVLYEFMGEKQGALLSGIMLGDKSDIDPEVKELYQINGIGHILAISGLHLTFIGFGLYRAVRRLSGSCTAGGICGILFLAVYILMTGVSVSAVRAAVMFLFRAGAEMAGRHYDAPTALSAAAVTVLVWRPLHLYDGGFWLSFGAVFGAAVILPLFKKLPVQGLWANVSIQISILPVLLYYFYEFPLYSLFLNLLVVPLMSVLLFLGLAGSAAGLIAELPGEAVFTVCRMILKLYEWICRTAAAFPAARIITGKPPLAGVVCYYILLAFVLLMWSRRGQRQNGVKREKYIAKYIIISGITWVLAFLILLLPAKIGRGGMLEITMLDVGQGDGIYMKSPSGTTYFFDGGSSDVRQAGKYRIESFLAYKGTGTLDYVFISHGDSDHMNGIREMIERGPLGISVRHLVLPRKEVWDDSLASLARLAGEKGTEVLIMKPGQSIRDGRLSLLCMHPGSRYGNEPGNAASMCIWARYAGFDMLFTGDVEGAGEAELTGFLRETKAEREKEGFDGVLEILKVAHHGSKNSTAEEFLTETDPVYGFISAGRNNRYGHPHEETVERLKERGCRLFCTQTDGAVTVRTDGVQMYLSVFVSSADK</sequence>
<comment type="caution">
    <text evidence="10">The sequence shown here is derived from an EMBL/GenBank/DDBJ whole genome shotgun (WGS) entry which is preliminary data.</text>
</comment>
<evidence type="ECO:0000256" key="5">
    <source>
        <dbReference type="ARBA" id="ARBA00023136"/>
    </source>
</evidence>
<evidence type="ECO:0000259" key="7">
    <source>
        <dbReference type="Pfam" id="PF00753"/>
    </source>
</evidence>
<dbReference type="InterPro" id="IPR025405">
    <property type="entry name" value="DUF4131"/>
</dbReference>
<evidence type="ECO:0000259" key="9">
    <source>
        <dbReference type="Pfam" id="PF13567"/>
    </source>
</evidence>
<dbReference type="STRING" id="553973.CLOHYLEM_03948"/>
<dbReference type="InterPro" id="IPR036866">
    <property type="entry name" value="RibonucZ/Hydroxyglut_hydro"/>
</dbReference>
<evidence type="ECO:0000256" key="2">
    <source>
        <dbReference type="ARBA" id="ARBA00022475"/>
    </source>
</evidence>
<evidence type="ECO:0000313" key="11">
    <source>
        <dbReference type="Proteomes" id="UP000004893"/>
    </source>
</evidence>
<dbReference type="SUPFAM" id="SSF56281">
    <property type="entry name" value="Metallo-hydrolase/oxidoreductase"/>
    <property type="match status" value="1"/>
</dbReference>
<feature type="transmembrane region" description="Helical" evidence="6">
    <location>
        <begin position="343"/>
        <end position="367"/>
    </location>
</feature>
<dbReference type="CDD" id="cd07731">
    <property type="entry name" value="ComA-like_MBL-fold"/>
    <property type="match status" value="1"/>
</dbReference>
<reference evidence="10" key="2">
    <citation type="submission" date="2013-06" db="EMBL/GenBank/DDBJ databases">
        <title>Draft genome sequence of Clostridium hylemonae (DSM 15053).</title>
        <authorList>
            <person name="Sudarsanam P."/>
            <person name="Ley R."/>
            <person name="Guruge J."/>
            <person name="Turnbaugh P.J."/>
            <person name="Mahowald M."/>
            <person name="Liep D."/>
            <person name="Gordon J."/>
        </authorList>
    </citation>
    <scope>NUCLEOTIDE SEQUENCE</scope>
    <source>
        <strain evidence="10">DSM 15053</strain>
    </source>
</reference>
<dbReference type="HOGENOM" id="CLU_010363_2_2_9"/>
<feature type="transmembrane region" description="Helical" evidence="6">
    <location>
        <begin position="285"/>
        <end position="304"/>
    </location>
</feature>
<keyword evidence="3 6" id="KW-0812">Transmembrane</keyword>
<dbReference type="Pfam" id="PF00753">
    <property type="entry name" value="Lactamase_B"/>
    <property type="match status" value="1"/>
</dbReference>
<feature type="transmembrane region" description="Helical" evidence="6">
    <location>
        <begin position="219"/>
        <end position="242"/>
    </location>
</feature>
<feature type="transmembrane region" description="Helical" evidence="6">
    <location>
        <begin position="379"/>
        <end position="399"/>
    </location>
</feature>
<dbReference type="InterPro" id="IPR001279">
    <property type="entry name" value="Metallo-B-lactamas"/>
</dbReference>
<evidence type="ECO:0000256" key="6">
    <source>
        <dbReference type="SAM" id="Phobius"/>
    </source>
</evidence>
<feature type="transmembrane region" description="Helical" evidence="6">
    <location>
        <begin position="442"/>
        <end position="460"/>
    </location>
</feature>
<dbReference type="InterPro" id="IPR052159">
    <property type="entry name" value="Competence_DNA_uptake"/>
</dbReference>
<dbReference type="Pfam" id="PF03772">
    <property type="entry name" value="Competence"/>
    <property type="match status" value="1"/>
</dbReference>
<feature type="domain" description="DUF4131" evidence="9">
    <location>
        <begin position="6"/>
        <end position="125"/>
    </location>
</feature>
<reference evidence="10" key="1">
    <citation type="submission" date="2009-02" db="EMBL/GenBank/DDBJ databases">
        <authorList>
            <person name="Fulton L."/>
            <person name="Clifton S."/>
            <person name="Fulton B."/>
            <person name="Xu J."/>
            <person name="Minx P."/>
            <person name="Pepin K.H."/>
            <person name="Johnson M."/>
            <person name="Bhonagiri V."/>
            <person name="Nash W.E."/>
            <person name="Mardis E.R."/>
            <person name="Wilson R.K."/>
        </authorList>
    </citation>
    <scope>NUCLEOTIDE SEQUENCE [LARGE SCALE GENOMIC DNA]</scope>
    <source>
        <strain evidence="10">DSM 15053</strain>
    </source>
</reference>
<feature type="transmembrane region" description="Helical" evidence="6">
    <location>
        <begin position="405"/>
        <end position="422"/>
    </location>
</feature>
<feature type="transmembrane region" description="Helical" evidence="6">
    <location>
        <begin position="187"/>
        <end position="207"/>
    </location>
</feature>
<feature type="transmembrane region" description="Helical" evidence="6">
    <location>
        <begin position="311"/>
        <end position="331"/>
    </location>
</feature>
<accession>C0BVT5</accession>
<dbReference type="PANTHER" id="PTHR30619:SF7">
    <property type="entry name" value="BETA-LACTAMASE DOMAIN PROTEIN"/>
    <property type="match status" value="1"/>
</dbReference>
<dbReference type="Gene3D" id="3.60.15.10">
    <property type="entry name" value="Ribonuclease Z/Hydroxyacylglutathione hydrolase-like"/>
    <property type="match status" value="1"/>
</dbReference>
<dbReference type="InterPro" id="IPR035681">
    <property type="entry name" value="ComA-like_MBL"/>
</dbReference>
<dbReference type="NCBIfam" id="TIGR00361">
    <property type="entry name" value="ComEC_Rec2"/>
    <property type="match status" value="1"/>
</dbReference>
<organism evidence="10 11">
    <name type="scientific">[Clostridium] hylemonae DSM 15053</name>
    <dbReference type="NCBI Taxonomy" id="553973"/>
    <lineage>
        <taxon>Bacteria</taxon>
        <taxon>Bacillati</taxon>
        <taxon>Bacillota</taxon>
        <taxon>Clostridia</taxon>
        <taxon>Lachnospirales</taxon>
        <taxon>Lachnospiraceae</taxon>
    </lineage>
</organism>
<protein>
    <submittedName>
        <fullName evidence="10">DNA internalization competence protein ComEC/Rec2-like protein</fullName>
    </submittedName>
</protein>
<proteinExistence type="predicted"/>
<name>C0BVT5_9FIRM</name>
<dbReference type="Pfam" id="PF13567">
    <property type="entry name" value="DUF4131"/>
    <property type="match status" value="1"/>
</dbReference>
<dbReference type="Proteomes" id="UP000004893">
    <property type="component" value="Unassembled WGS sequence"/>
</dbReference>
<evidence type="ECO:0000256" key="1">
    <source>
        <dbReference type="ARBA" id="ARBA00004651"/>
    </source>
</evidence>
<keyword evidence="2" id="KW-1003">Cell membrane</keyword>
<comment type="subcellular location">
    <subcellularLocation>
        <location evidence="1">Cell membrane</location>
        <topology evidence="1">Multi-pass membrane protein</topology>
    </subcellularLocation>
</comment>
<dbReference type="NCBIfam" id="TIGR00360">
    <property type="entry name" value="ComEC_N-term"/>
    <property type="match status" value="1"/>
</dbReference>
<dbReference type="PANTHER" id="PTHR30619">
    <property type="entry name" value="DNA INTERNALIZATION/COMPETENCE PROTEIN COMEC/REC2"/>
    <property type="match status" value="1"/>
</dbReference>
<evidence type="ECO:0000313" key="10">
    <source>
        <dbReference type="EMBL" id="EEG75972.1"/>
    </source>
</evidence>
<keyword evidence="4 6" id="KW-1133">Transmembrane helix</keyword>
<evidence type="ECO:0000256" key="3">
    <source>
        <dbReference type="ARBA" id="ARBA00022692"/>
    </source>
</evidence>
<dbReference type="AlphaFoldDB" id="C0BVT5"/>
<keyword evidence="5 6" id="KW-0472">Membrane</keyword>
<dbReference type="eggNOG" id="COG2333">
    <property type="taxonomic scope" value="Bacteria"/>
</dbReference>
<dbReference type="EMBL" id="ABYI02000001">
    <property type="protein sequence ID" value="EEG75972.1"/>
    <property type="molecule type" value="Genomic_DNA"/>
</dbReference>